<keyword evidence="1" id="KW-1133">Transmembrane helix</keyword>
<dbReference type="AlphaFoldDB" id="A0A6L5QIS7"/>
<sequence length="793" mass="87880">MRGVLLVLGWMWACAAGAQAYKTGAAPAWVLPVAAEAAADPAWQPQRGSVAYLLRDTQTRVDARGKVTFMHLATKALDGSGVEKAANLSINFDPTYQRLTIHTINVIRDGKVIPRLAGARVKLLQRETELDYLIYDGSQTASVLLDDIRIGDIVDYSFSLDGANPVFKGKVSSRVDIAWAVPMDRSFVRLLMPLNRPLRVTTHNSTLQPAISEADGYRDYRWDQRNIAAVKVDKGAPEWFNPYAAVQWTEFADWASVVAWSLPLYQPPARPGPALRAELERIARENSGAESRTAAVLRLVQREVRYMGIEVGPGSHAPSAPDQVWLRRFGDCKDKTLLTVTLLRALGIDAAPALVNTEFTRDVEHWAPTPLAFNHVLVRVLLEGKVYWLDPTRSMQQGELAHLAQADYGYALVLDPVSTALTRMAPSAISLKTIRAVFDSTAGVGKPVDYTVSTTMRGERADNLRRQLRYNRAEMETQYQNFYARSYEGTHSNGAMKIEDDEARNELTTVESYRVPSFWVRNDKRGRDEAQVEASEIDEPLKAPEAIGRNAPLRLDFPREIIEVTEVRLPALWNIKTSDAKVADPAFEFSYKVARGADGKSVLITAHYKALRDHIEPGDMGRYAGHLKQARDAIGYSLYSTPDAAAALEEEETPARDRGWLLPAVALLLLAALVSVAQRMQRAPPAHAEVNRRLLLVLVAGSGFATLCWMLPVWPAVMPEIAMVLVATMGGYLLRTVPQVPATHLAYPLALRLYHARDRALPKALRYFRRRLLPLLGWCAVGAALAKLLSLAA</sequence>
<dbReference type="Gene3D" id="2.60.40.3140">
    <property type="match status" value="1"/>
</dbReference>
<comment type="caution">
    <text evidence="4">The sequence shown here is derived from an EMBL/GenBank/DDBJ whole genome shotgun (WGS) entry which is preliminary data.</text>
</comment>
<feature type="signal peptide" evidence="2">
    <location>
        <begin position="1"/>
        <end position="20"/>
    </location>
</feature>
<evidence type="ECO:0000256" key="2">
    <source>
        <dbReference type="SAM" id="SignalP"/>
    </source>
</evidence>
<evidence type="ECO:0000256" key="1">
    <source>
        <dbReference type="SAM" id="Phobius"/>
    </source>
</evidence>
<gene>
    <name evidence="4" type="ORF">GJ697_17515</name>
</gene>
<feature type="transmembrane region" description="Helical" evidence="1">
    <location>
        <begin position="732"/>
        <end position="751"/>
    </location>
</feature>
<evidence type="ECO:0000313" key="5">
    <source>
        <dbReference type="Proteomes" id="UP000481037"/>
    </source>
</evidence>
<dbReference type="SUPFAM" id="SSF54001">
    <property type="entry name" value="Cysteine proteinases"/>
    <property type="match status" value="1"/>
</dbReference>
<dbReference type="InterPro" id="IPR024618">
    <property type="entry name" value="DUF3857"/>
</dbReference>
<feature type="domain" description="Transglutaminase-like" evidence="3">
    <location>
        <begin position="324"/>
        <end position="393"/>
    </location>
</feature>
<name>A0A6L5QIS7_9BURK</name>
<feature type="transmembrane region" description="Helical" evidence="1">
    <location>
        <begin position="660"/>
        <end position="678"/>
    </location>
</feature>
<dbReference type="EMBL" id="WKJM01000014">
    <property type="protein sequence ID" value="MRX09639.1"/>
    <property type="molecule type" value="Genomic_DNA"/>
</dbReference>
<feature type="transmembrane region" description="Helical" evidence="1">
    <location>
        <begin position="690"/>
        <end position="712"/>
    </location>
</feature>
<dbReference type="Gene3D" id="3.10.620.30">
    <property type="match status" value="1"/>
</dbReference>
<dbReference type="InterPro" id="IPR002931">
    <property type="entry name" value="Transglutaminase-like"/>
</dbReference>
<evidence type="ECO:0000259" key="3">
    <source>
        <dbReference type="SMART" id="SM00460"/>
    </source>
</evidence>
<organism evidence="4 5">
    <name type="scientific">Duganella alba</name>
    <dbReference type="NCBI Taxonomy" id="2666081"/>
    <lineage>
        <taxon>Bacteria</taxon>
        <taxon>Pseudomonadati</taxon>
        <taxon>Pseudomonadota</taxon>
        <taxon>Betaproteobacteria</taxon>
        <taxon>Burkholderiales</taxon>
        <taxon>Oxalobacteraceae</taxon>
        <taxon>Telluria group</taxon>
        <taxon>Duganella</taxon>
    </lineage>
</organism>
<keyword evidence="5" id="KW-1185">Reference proteome</keyword>
<dbReference type="RefSeq" id="WP_154369913.1">
    <property type="nucleotide sequence ID" value="NZ_WKJM01000014.1"/>
</dbReference>
<feature type="chain" id="PRO_5026826528" evidence="2">
    <location>
        <begin position="21"/>
        <end position="793"/>
    </location>
</feature>
<protein>
    <submittedName>
        <fullName evidence="4">DUF3857 domain-containing protein</fullName>
    </submittedName>
</protein>
<keyword evidence="1" id="KW-0812">Transmembrane</keyword>
<dbReference type="Proteomes" id="UP000481037">
    <property type="component" value="Unassembled WGS sequence"/>
</dbReference>
<dbReference type="SMART" id="SM00460">
    <property type="entry name" value="TGc"/>
    <property type="match status" value="1"/>
</dbReference>
<evidence type="ECO:0000313" key="4">
    <source>
        <dbReference type="EMBL" id="MRX09639.1"/>
    </source>
</evidence>
<reference evidence="4 5" key="1">
    <citation type="submission" date="2019-11" db="EMBL/GenBank/DDBJ databases">
        <title>Novel species isolated from a subtropical stream in China.</title>
        <authorList>
            <person name="Lu H."/>
        </authorList>
    </citation>
    <scope>NUCLEOTIDE SEQUENCE [LARGE SCALE GENOMIC DNA]</scope>
    <source>
        <strain evidence="4 5">FT25W</strain>
    </source>
</reference>
<feature type="transmembrane region" description="Helical" evidence="1">
    <location>
        <begin position="772"/>
        <end position="792"/>
    </location>
</feature>
<dbReference type="InterPro" id="IPR038765">
    <property type="entry name" value="Papain-like_cys_pep_sf"/>
</dbReference>
<keyword evidence="2" id="KW-0732">Signal</keyword>
<proteinExistence type="predicted"/>
<accession>A0A6L5QIS7</accession>
<keyword evidence="1" id="KW-0472">Membrane</keyword>
<dbReference type="Pfam" id="PF12969">
    <property type="entry name" value="DUF3857"/>
    <property type="match status" value="1"/>
</dbReference>